<evidence type="ECO:0000259" key="1">
    <source>
        <dbReference type="Pfam" id="PF08245"/>
    </source>
</evidence>
<dbReference type="AlphaFoldDB" id="X1RGW7"/>
<feature type="domain" description="Mur ligase central" evidence="1">
    <location>
        <begin position="2"/>
        <end position="39"/>
    </location>
</feature>
<dbReference type="EMBL" id="BARV01046022">
    <property type="protein sequence ID" value="GAI62395.1"/>
    <property type="molecule type" value="Genomic_DNA"/>
</dbReference>
<dbReference type="InterPro" id="IPR013221">
    <property type="entry name" value="Mur_ligase_cen"/>
</dbReference>
<comment type="caution">
    <text evidence="2">The sequence shown here is derived from an EMBL/GenBank/DDBJ whole genome shotgun (WGS) entry which is preliminary data.</text>
</comment>
<gene>
    <name evidence="2" type="ORF">S06H3_66978</name>
</gene>
<feature type="non-terminal residue" evidence="2">
    <location>
        <position position="1"/>
    </location>
</feature>
<dbReference type="Gene3D" id="3.40.1190.10">
    <property type="entry name" value="Mur-like, catalytic domain"/>
    <property type="match status" value="1"/>
</dbReference>
<evidence type="ECO:0000313" key="2">
    <source>
        <dbReference type="EMBL" id="GAI62395.1"/>
    </source>
</evidence>
<organism evidence="2">
    <name type="scientific">marine sediment metagenome</name>
    <dbReference type="NCBI Taxonomy" id="412755"/>
    <lineage>
        <taxon>unclassified sequences</taxon>
        <taxon>metagenomes</taxon>
        <taxon>ecological metagenomes</taxon>
    </lineage>
</organism>
<reference evidence="2" key="1">
    <citation type="journal article" date="2014" name="Front. Microbiol.">
        <title>High frequency of phylogenetically diverse reductive dehalogenase-homologous genes in deep subseafloor sedimentary metagenomes.</title>
        <authorList>
            <person name="Kawai M."/>
            <person name="Futagami T."/>
            <person name="Toyoda A."/>
            <person name="Takaki Y."/>
            <person name="Nishi S."/>
            <person name="Hori S."/>
            <person name="Arai W."/>
            <person name="Tsubouchi T."/>
            <person name="Morono Y."/>
            <person name="Uchiyama I."/>
            <person name="Ito T."/>
            <person name="Fujiyama A."/>
            <person name="Inagaki F."/>
            <person name="Takami H."/>
        </authorList>
    </citation>
    <scope>NUCLEOTIDE SEQUENCE</scope>
    <source>
        <strain evidence="2">Expedition CK06-06</strain>
    </source>
</reference>
<sequence>AFTNLAGDHLDYHKTKEDYLAAKTKLFSLLSPDAKAVLN</sequence>
<dbReference type="GO" id="GO:0005524">
    <property type="term" value="F:ATP binding"/>
    <property type="evidence" value="ECO:0007669"/>
    <property type="project" value="InterPro"/>
</dbReference>
<dbReference type="Pfam" id="PF08245">
    <property type="entry name" value="Mur_ligase_M"/>
    <property type="match status" value="1"/>
</dbReference>
<name>X1RGW7_9ZZZZ</name>
<dbReference type="GO" id="GO:0016881">
    <property type="term" value="F:acid-amino acid ligase activity"/>
    <property type="evidence" value="ECO:0007669"/>
    <property type="project" value="InterPro"/>
</dbReference>
<feature type="non-terminal residue" evidence="2">
    <location>
        <position position="39"/>
    </location>
</feature>
<proteinExistence type="predicted"/>
<protein>
    <recommendedName>
        <fullName evidence="1">Mur ligase central domain-containing protein</fullName>
    </recommendedName>
</protein>
<dbReference type="InterPro" id="IPR036565">
    <property type="entry name" value="Mur-like_cat_sf"/>
</dbReference>
<dbReference type="SUPFAM" id="SSF53623">
    <property type="entry name" value="MurD-like peptide ligases, catalytic domain"/>
    <property type="match status" value="1"/>
</dbReference>
<accession>X1RGW7</accession>